<protein>
    <submittedName>
        <fullName evidence="1">Uncharacterized protein</fullName>
    </submittedName>
</protein>
<gene>
    <name evidence="1" type="ORF">T01_10324</name>
</gene>
<dbReference type="InParanoid" id="A0A0V1BXH7"/>
<name>A0A0V1BXH7_TRISP</name>
<organism evidence="1 2">
    <name type="scientific">Trichinella spiralis</name>
    <name type="common">Trichina worm</name>
    <dbReference type="NCBI Taxonomy" id="6334"/>
    <lineage>
        <taxon>Eukaryota</taxon>
        <taxon>Metazoa</taxon>
        <taxon>Ecdysozoa</taxon>
        <taxon>Nematoda</taxon>
        <taxon>Enoplea</taxon>
        <taxon>Dorylaimia</taxon>
        <taxon>Trichinellida</taxon>
        <taxon>Trichinellidae</taxon>
        <taxon>Trichinella</taxon>
    </lineage>
</organism>
<evidence type="ECO:0000313" key="2">
    <source>
        <dbReference type="Proteomes" id="UP000054776"/>
    </source>
</evidence>
<comment type="caution">
    <text evidence="1">The sequence shown here is derived from an EMBL/GenBank/DDBJ whole genome shotgun (WGS) entry which is preliminary data.</text>
</comment>
<dbReference type="AlphaFoldDB" id="A0A0V1BXH7"/>
<dbReference type="Proteomes" id="UP000054776">
    <property type="component" value="Unassembled WGS sequence"/>
</dbReference>
<accession>A0A0V1BXH7</accession>
<proteinExistence type="predicted"/>
<dbReference type="EMBL" id="JYDH01000006">
    <property type="protein sequence ID" value="KRY41775.1"/>
    <property type="molecule type" value="Genomic_DNA"/>
</dbReference>
<evidence type="ECO:0000313" key="1">
    <source>
        <dbReference type="EMBL" id="KRY41775.1"/>
    </source>
</evidence>
<reference evidence="1 2" key="1">
    <citation type="submission" date="2015-01" db="EMBL/GenBank/DDBJ databases">
        <title>Evolution of Trichinella species and genotypes.</title>
        <authorList>
            <person name="Korhonen P.K."/>
            <person name="Edoardo P."/>
            <person name="Giuseppe L.R."/>
            <person name="Gasser R.B."/>
        </authorList>
    </citation>
    <scope>NUCLEOTIDE SEQUENCE [LARGE SCALE GENOMIC DNA]</scope>
    <source>
        <strain evidence="1">ISS3</strain>
    </source>
</reference>
<keyword evidence="2" id="KW-1185">Reference proteome</keyword>
<sequence>MCISESGKAKETESNGPLRDAIIACQQQLKQKSVFHVKRRSYSKKFQNQCAKMKIKCKEPFQNIVLMFFVKMK</sequence>